<evidence type="ECO:0000313" key="2">
    <source>
        <dbReference type="EMBL" id="KAB1157963.1"/>
    </source>
</evidence>
<gene>
    <name evidence="2" type="ORF">F6464_02445</name>
</gene>
<evidence type="ECO:0000256" key="1">
    <source>
        <dbReference type="SAM" id="Phobius"/>
    </source>
</evidence>
<evidence type="ECO:0000313" key="3">
    <source>
        <dbReference type="Proteomes" id="UP000490922"/>
    </source>
</evidence>
<dbReference type="RefSeq" id="WP_151106156.1">
    <property type="nucleotide sequence ID" value="NZ_WAEM01000001.1"/>
</dbReference>
<sequence>MENTSGFIMILGLVLRIIGLVVCTRKATELNRSASGWGVFGFFMPIIAMIWIQFMKPYLQ</sequence>
<organism evidence="2 3">
    <name type="scientific">Flavobacterium luteum</name>
    <dbReference type="NCBI Taxonomy" id="2026654"/>
    <lineage>
        <taxon>Bacteria</taxon>
        <taxon>Pseudomonadati</taxon>
        <taxon>Bacteroidota</taxon>
        <taxon>Flavobacteriia</taxon>
        <taxon>Flavobacteriales</taxon>
        <taxon>Flavobacteriaceae</taxon>
        <taxon>Flavobacterium</taxon>
    </lineage>
</organism>
<dbReference type="EMBL" id="WAEM01000001">
    <property type="protein sequence ID" value="KAB1157963.1"/>
    <property type="molecule type" value="Genomic_DNA"/>
</dbReference>
<dbReference type="OrthoDB" id="1453226at2"/>
<feature type="transmembrane region" description="Helical" evidence="1">
    <location>
        <begin position="36"/>
        <end position="54"/>
    </location>
</feature>
<feature type="transmembrane region" description="Helical" evidence="1">
    <location>
        <begin position="6"/>
        <end position="24"/>
    </location>
</feature>
<accession>A0A7J5AKD7</accession>
<comment type="caution">
    <text evidence="2">The sequence shown here is derived from an EMBL/GenBank/DDBJ whole genome shotgun (WGS) entry which is preliminary data.</text>
</comment>
<dbReference type="AlphaFoldDB" id="A0A7J5AKD7"/>
<protein>
    <submittedName>
        <fullName evidence="2">Uncharacterized protein</fullName>
    </submittedName>
</protein>
<keyword evidence="1" id="KW-0812">Transmembrane</keyword>
<keyword evidence="3" id="KW-1185">Reference proteome</keyword>
<keyword evidence="1" id="KW-1133">Transmembrane helix</keyword>
<name>A0A7J5AKD7_9FLAO</name>
<reference evidence="2 3" key="1">
    <citation type="submission" date="2019-09" db="EMBL/GenBank/DDBJ databases">
        <title>Flavobacterium sp. nov., isolated from glacier ice.</title>
        <authorList>
            <person name="Liu Q."/>
        </authorList>
    </citation>
    <scope>NUCLEOTIDE SEQUENCE [LARGE SCALE GENOMIC DNA]</scope>
    <source>
        <strain evidence="2 3">NBRC 112527</strain>
    </source>
</reference>
<proteinExistence type="predicted"/>
<keyword evidence="1" id="KW-0472">Membrane</keyword>
<dbReference type="Proteomes" id="UP000490922">
    <property type="component" value="Unassembled WGS sequence"/>
</dbReference>